<accession>A0A8C9GAJ4</accession>
<sequence>MSFSCFLVFSLLYMLFTVHHVQRDTYCPMTPKIDDSKGIPTYGNVENYCKVVL</sequence>
<keyword evidence="1" id="KW-0732">Signal</keyword>
<keyword evidence="3" id="KW-1185">Reference proteome</keyword>
<dbReference type="AlphaFoldDB" id="A0A8C9GAJ4"/>
<feature type="chain" id="PRO_5034185501" evidence="1">
    <location>
        <begin position="24"/>
        <end position="53"/>
    </location>
</feature>
<proteinExistence type="predicted"/>
<dbReference type="Proteomes" id="UP000694416">
    <property type="component" value="Unplaced"/>
</dbReference>
<evidence type="ECO:0000313" key="2">
    <source>
        <dbReference type="Ensembl" id="ENSPTEP00000000717.1"/>
    </source>
</evidence>
<name>A0A8C9GAJ4_9PRIM</name>
<evidence type="ECO:0000256" key="1">
    <source>
        <dbReference type="SAM" id="SignalP"/>
    </source>
</evidence>
<organism evidence="2 3">
    <name type="scientific">Piliocolobus tephrosceles</name>
    <name type="common">Ugandan red Colobus</name>
    <dbReference type="NCBI Taxonomy" id="591936"/>
    <lineage>
        <taxon>Eukaryota</taxon>
        <taxon>Metazoa</taxon>
        <taxon>Chordata</taxon>
        <taxon>Craniata</taxon>
        <taxon>Vertebrata</taxon>
        <taxon>Euteleostomi</taxon>
        <taxon>Mammalia</taxon>
        <taxon>Eutheria</taxon>
        <taxon>Euarchontoglires</taxon>
        <taxon>Primates</taxon>
        <taxon>Haplorrhini</taxon>
        <taxon>Catarrhini</taxon>
        <taxon>Cercopithecidae</taxon>
        <taxon>Colobinae</taxon>
        <taxon>Piliocolobus</taxon>
    </lineage>
</organism>
<reference evidence="2" key="1">
    <citation type="submission" date="2025-08" db="UniProtKB">
        <authorList>
            <consortium name="Ensembl"/>
        </authorList>
    </citation>
    <scope>IDENTIFICATION</scope>
</reference>
<feature type="signal peptide" evidence="1">
    <location>
        <begin position="1"/>
        <end position="23"/>
    </location>
</feature>
<evidence type="ECO:0000313" key="3">
    <source>
        <dbReference type="Proteomes" id="UP000694416"/>
    </source>
</evidence>
<protein>
    <submittedName>
        <fullName evidence="2">Uncharacterized protein</fullName>
    </submittedName>
</protein>
<dbReference type="Ensembl" id="ENSPTET00000001087.1">
    <property type="protein sequence ID" value="ENSPTEP00000000717.1"/>
    <property type="gene ID" value="ENSPTEG00000000843.1"/>
</dbReference>
<reference evidence="2" key="2">
    <citation type="submission" date="2025-09" db="UniProtKB">
        <authorList>
            <consortium name="Ensembl"/>
        </authorList>
    </citation>
    <scope>IDENTIFICATION</scope>
</reference>